<reference evidence="4" key="2">
    <citation type="submission" date="2025-09" db="UniProtKB">
        <authorList>
            <consortium name="Ensembl"/>
        </authorList>
    </citation>
    <scope>IDENTIFICATION</scope>
</reference>
<dbReference type="SUPFAM" id="SSF47353">
    <property type="entry name" value="Retrovirus capsid dimerization domain-like"/>
    <property type="match status" value="1"/>
</dbReference>
<proteinExistence type="predicted"/>
<dbReference type="PANTHER" id="PTHR45935">
    <property type="entry name" value="PROTEIN ZBED8-RELATED"/>
    <property type="match status" value="1"/>
</dbReference>
<evidence type="ECO:0000259" key="3">
    <source>
        <dbReference type="PROSITE" id="PS50804"/>
    </source>
</evidence>
<feature type="region of interest" description="Disordered" evidence="2">
    <location>
        <begin position="177"/>
        <end position="197"/>
    </location>
</feature>
<dbReference type="Gene3D" id="1.10.4020.10">
    <property type="entry name" value="DNA breaking-rejoining enzymes"/>
    <property type="match status" value="1"/>
</dbReference>
<dbReference type="InterPro" id="IPR038269">
    <property type="entry name" value="SCAN_sf"/>
</dbReference>
<dbReference type="SMART" id="SM00431">
    <property type="entry name" value="SCAN"/>
    <property type="match status" value="1"/>
</dbReference>
<accession>A0A8D2LCG0</accession>
<evidence type="ECO:0000313" key="5">
    <source>
        <dbReference type="Proteomes" id="UP000694545"/>
    </source>
</evidence>
<dbReference type="InterPro" id="IPR003309">
    <property type="entry name" value="SCAN_dom"/>
</dbReference>
<evidence type="ECO:0000313" key="4">
    <source>
        <dbReference type="Ensembl" id="ENSVKKP00000019765.1"/>
    </source>
</evidence>
<dbReference type="PANTHER" id="PTHR45935:SF15">
    <property type="entry name" value="SCAN BOX DOMAIN-CONTAINING PROTEIN"/>
    <property type="match status" value="1"/>
</dbReference>
<keyword evidence="5" id="KW-1185">Reference proteome</keyword>
<dbReference type="AlphaFoldDB" id="A0A8D2LCG0"/>
<dbReference type="FunFam" id="1.10.4020.10:FF:000001">
    <property type="entry name" value="zinc finger protein 263 isoform X1"/>
    <property type="match status" value="1"/>
</dbReference>
<dbReference type="PROSITE" id="PS50804">
    <property type="entry name" value="SCAN_BOX"/>
    <property type="match status" value="1"/>
</dbReference>
<protein>
    <recommendedName>
        <fullName evidence="3">SCAN box domain-containing protein</fullName>
    </recommendedName>
</protein>
<evidence type="ECO:0000256" key="1">
    <source>
        <dbReference type="ARBA" id="ARBA00023242"/>
    </source>
</evidence>
<name>A0A8D2LCG0_VARKO</name>
<evidence type="ECO:0000256" key="2">
    <source>
        <dbReference type="SAM" id="MobiDB-lite"/>
    </source>
</evidence>
<feature type="domain" description="SCAN box" evidence="3">
    <location>
        <begin position="56"/>
        <end position="134"/>
    </location>
</feature>
<organism evidence="4 5">
    <name type="scientific">Varanus komodoensis</name>
    <name type="common">Komodo dragon</name>
    <dbReference type="NCBI Taxonomy" id="61221"/>
    <lineage>
        <taxon>Eukaryota</taxon>
        <taxon>Metazoa</taxon>
        <taxon>Chordata</taxon>
        <taxon>Craniata</taxon>
        <taxon>Vertebrata</taxon>
        <taxon>Euteleostomi</taxon>
        <taxon>Lepidosauria</taxon>
        <taxon>Squamata</taxon>
        <taxon>Bifurcata</taxon>
        <taxon>Unidentata</taxon>
        <taxon>Episquamata</taxon>
        <taxon>Toxicofera</taxon>
        <taxon>Anguimorpha</taxon>
        <taxon>Paleoanguimorpha</taxon>
        <taxon>Varanoidea</taxon>
        <taxon>Varanidae</taxon>
        <taxon>Varanus</taxon>
    </lineage>
</organism>
<reference evidence="4" key="1">
    <citation type="submission" date="2025-08" db="UniProtKB">
        <authorList>
            <consortium name="Ensembl"/>
        </authorList>
    </citation>
    <scope>IDENTIFICATION</scope>
</reference>
<dbReference type="Pfam" id="PF02023">
    <property type="entry name" value="SCAN"/>
    <property type="match status" value="1"/>
</dbReference>
<keyword evidence="1" id="KW-0539">Nucleus</keyword>
<feature type="compositionally biased region" description="Polar residues" evidence="2">
    <location>
        <begin position="177"/>
        <end position="188"/>
    </location>
</feature>
<dbReference type="Ensembl" id="ENSVKKT00000020252.1">
    <property type="protein sequence ID" value="ENSVKKP00000019765.1"/>
    <property type="gene ID" value="ENSVKKG00000013386.1"/>
</dbReference>
<dbReference type="Proteomes" id="UP000694545">
    <property type="component" value="Unplaced"/>
</dbReference>
<dbReference type="InterPro" id="IPR050916">
    <property type="entry name" value="SCAN-C2H2_zinc_finger"/>
</dbReference>
<sequence length="243" mass="27408">PNEGDTGRQHFPLHGSFPVGEAERAFHRLEAQDREDYGKVKAAILRGDALSREKQRQHFRHFCYQEAAGPRGAYSQLRERCCRWLKVEKHSKEQILELLVLEQLLTILPLEVQTWVREVGPETCSQAVALAEDFLLRQQEAERQKSQVSRWCSEGKLRLPFQVLIPLGADAAVSNSEAKQPLSDTGWTPFSGDTRPERQQAPQLLGRDFVHAQVLKNAWADLSLSLSLSLPPLPLSLSPSLSL</sequence>